<feature type="active site" description="Proton acceptor" evidence="2">
    <location>
        <position position="80"/>
    </location>
</feature>
<evidence type="ECO:0000259" key="4">
    <source>
        <dbReference type="Pfam" id="PF06094"/>
    </source>
</evidence>
<evidence type="ECO:0000313" key="5">
    <source>
        <dbReference type="EMBL" id="GGD89024.1"/>
    </source>
</evidence>
<dbReference type="SUPFAM" id="SSF110857">
    <property type="entry name" value="Gamma-glutamyl cyclotransferase-like"/>
    <property type="match status" value="1"/>
</dbReference>
<comment type="caution">
    <text evidence="5">The sequence shown here is derived from an EMBL/GenBank/DDBJ whole genome shotgun (WGS) entry which is preliminary data.</text>
</comment>
<dbReference type="EMBL" id="BMIQ01000001">
    <property type="protein sequence ID" value="GGD89024.1"/>
    <property type="molecule type" value="Genomic_DNA"/>
</dbReference>
<gene>
    <name evidence="5" type="ORF">GCM10011390_04720</name>
</gene>
<dbReference type="Gene3D" id="3.10.490.10">
    <property type="entry name" value="Gamma-glutamyl cyclotransferase-like"/>
    <property type="match status" value="1"/>
</dbReference>
<accession>A0A917E1G1</accession>
<dbReference type="GO" id="GO:0005829">
    <property type="term" value="C:cytosol"/>
    <property type="evidence" value="ECO:0007669"/>
    <property type="project" value="TreeGrafter"/>
</dbReference>
<dbReference type="InterPro" id="IPR013024">
    <property type="entry name" value="GGCT-like"/>
</dbReference>
<evidence type="ECO:0000256" key="3">
    <source>
        <dbReference type="RuleBase" id="RU367036"/>
    </source>
</evidence>
<reference evidence="5" key="2">
    <citation type="submission" date="2020-09" db="EMBL/GenBank/DDBJ databases">
        <authorList>
            <person name="Sun Q."/>
            <person name="Zhou Y."/>
        </authorList>
    </citation>
    <scope>NUCLEOTIDE SEQUENCE</scope>
    <source>
        <strain evidence="5">CGMCC 1.15367</strain>
    </source>
</reference>
<proteinExistence type="inferred from homology"/>
<dbReference type="InterPro" id="IPR036568">
    <property type="entry name" value="GGCT-like_sf"/>
</dbReference>
<protein>
    <recommendedName>
        <fullName evidence="3">Gamma-glutamylcyclotransferase family protein</fullName>
    </recommendedName>
</protein>
<evidence type="ECO:0000313" key="6">
    <source>
        <dbReference type="Proteomes" id="UP000644699"/>
    </source>
</evidence>
<comment type="similarity">
    <text evidence="1 3">Belongs to the gamma-glutamylcyclotransferase family.</text>
</comment>
<keyword evidence="6" id="KW-1185">Reference proteome</keyword>
<dbReference type="Pfam" id="PF06094">
    <property type="entry name" value="GGACT"/>
    <property type="match status" value="1"/>
</dbReference>
<evidence type="ECO:0000256" key="2">
    <source>
        <dbReference type="PIRSR" id="PIRSR639126-1"/>
    </source>
</evidence>
<dbReference type="CDD" id="cd06661">
    <property type="entry name" value="GGCT_like"/>
    <property type="match status" value="1"/>
</dbReference>
<organism evidence="5 6">
    <name type="scientific">Aureimonas endophytica</name>
    <dbReference type="NCBI Taxonomy" id="2027858"/>
    <lineage>
        <taxon>Bacteria</taxon>
        <taxon>Pseudomonadati</taxon>
        <taxon>Pseudomonadota</taxon>
        <taxon>Alphaproteobacteria</taxon>
        <taxon>Hyphomicrobiales</taxon>
        <taxon>Aurantimonadaceae</taxon>
        <taxon>Aureimonas</taxon>
    </lineage>
</organism>
<dbReference type="PANTHER" id="PTHR12510">
    <property type="entry name" value="TROPONIN C-AKIN-1 PROTEIN"/>
    <property type="match status" value="1"/>
</dbReference>
<dbReference type="Proteomes" id="UP000644699">
    <property type="component" value="Unassembled WGS sequence"/>
</dbReference>
<dbReference type="GO" id="GO:0061929">
    <property type="term" value="F:gamma-glutamylaminecyclotransferase activity"/>
    <property type="evidence" value="ECO:0007669"/>
    <property type="project" value="InterPro"/>
</dbReference>
<evidence type="ECO:0000256" key="1">
    <source>
        <dbReference type="ARBA" id="ARBA00008861"/>
    </source>
</evidence>
<dbReference type="InterPro" id="IPR039126">
    <property type="entry name" value="GGACT"/>
</dbReference>
<dbReference type="AlphaFoldDB" id="A0A917E1G1"/>
<reference evidence="5" key="1">
    <citation type="journal article" date="2014" name="Int. J. Syst. Evol. Microbiol.">
        <title>Complete genome sequence of Corynebacterium casei LMG S-19264T (=DSM 44701T), isolated from a smear-ripened cheese.</title>
        <authorList>
            <consortium name="US DOE Joint Genome Institute (JGI-PGF)"/>
            <person name="Walter F."/>
            <person name="Albersmeier A."/>
            <person name="Kalinowski J."/>
            <person name="Ruckert C."/>
        </authorList>
    </citation>
    <scope>NUCLEOTIDE SEQUENCE</scope>
    <source>
        <strain evidence="5">CGMCC 1.15367</strain>
    </source>
</reference>
<sequence length="137" mass="15626">MRMEYVFVYGTLKRGFPLFEKGLFGAEFVGACRTVQPYPLVIAMPFFGPVMLDRPGMGLPVQGELYRVAAEDLPRLDVLEDVGEPGSFRSRLDVATLSDRRTIAAIGFMKDERWLDPVHSGFMTDYQDTRFIPPWDR</sequence>
<feature type="domain" description="Gamma-glutamylcyclotransferase AIG2-like" evidence="4">
    <location>
        <begin position="6"/>
        <end position="110"/>
    </location>
</feature>
<name>A0A917E1G1_9HYPH</name>
<dbReference type="InterPro" id="IPR009288">
    <property type="entry name" value="AIG2-like_dom"/>
</dbReference>
<dbReference type="PANTHER" id="PTHR12510:SF4">
    <property type="entry name" value="GAMMA-GLUTAMYLAMINECYCLOTRANSFERASE"/>
    <property type="match status" value="1"/>
</dbReference>